<name>A0A437SWY6_9LACO</name>
<keyword evidence="3" id="KW-1185">Reference proteome</keyword>
<protein>
    <submittedName>
        <fullName evidence="2">DUF975 family protein</fullName>
    </submittedName>
</protein>
<dbReference type="AlphaFoldDB" id="A0A437SWY6"/>
<comment type="caution">
    <text evidence="2">The sequence shown here is derived from an EMBL/GenBank/DDBJ whole genome shotgun (WGS) entry which is preliminary data.</text>
</comment>
<evidence type="ECO:0000313" key="2">
    <source>
        <dbReference type="EMBL" id="RVU71433.1"/>
    </source>
</evidence>
<feature type="transmembrane region" description="Helical" evidence="1">
    <location>
        <begin position="189"/>
        <end position="213"/>
    </location>
</feature>
<reference evidence="2 3" key="1">
    <citation type="submission" date="2018-12" db="EMBL/GenBank/DDBJ databases">
        <authorList>
            <person name="Meng J."/>
        </authorList>
    </citation>
    <scope>NUCLEOTIDE SEQUENCE [LARGE SCALE GENOMIC DNA]</scope>
    <source>
        <strain evidence="2 3">HT111-2</strain>
    </source>
</reference>
<dbReference type="PANTHER" id="PTHR40076:SF1">
    <property type="entry name" value="MEMBRANE PROTEIN"/>
    <property type="match status" value="1"/>
</dbReference>
<dbReference type="InterPro" id="IPR010380">
    <property type="entry name" value="DUF975"/>
</dbReference>
<keyword evidence="1" id="KW-1133">Transmembrane helix</keyword>
<dbReference type="RefSeq" id="WP_103660641.1">
    <property type="nucleotide sequence ID" value="NZ_ML136873.1"/>
</dbReference>
<organism evidence="2 3">
    <name type="scientific">Lactobacillus xujianguonis</name>
    <dbReference type="NCBI Taxonomy" id="2495899"/>
    <lineage>
        <taxon>Bacteria</taxon>
        <taxon>Bacillati</taxon>
        <taxon>Bacillota</taxon>
        <taxon>Bacilli</taxon>
        <taxon>Lactobacillales</taxon>
        <taxon>Lactobacillaceae</taxon>
        <taxon>Lactobacillus</taxon>
    </lineage>
</organism>
<feature type="transmembrane region" description="Helical" evidence="1">
    <location>
        <begin position="74"/>
        <end position="95"/>
    </location>
</feature>
<gene>
    <name evidence="2" type="ORF">EJK17_01655</name>
</gene>
<sequence length="237" mass="26572">MSRKELKQAAKDQLRGNWTWAVLVSFIAGLITYLINDIISLIFNGQDIVYKQVSNIVNGVDYVVASQESAAGEIVQLIATVIIGLILWGVAFTILKFRDTGKKDDIIKGIFSAYTNGRFTTAFVTYLVEVIFLALWTCLLIIPGIIKGFSYAMTPYIMKDMYDAGKKPAATEAITASRKLMDGHKTDLFVLWLSFIGWAILGTITCGIGFLWITPYYRQTMANFYRNLAGDQFLKEK</sequence>
<proteinExistence type="predicted"/>
<keyword evidence="1" id="KW-0472">Membrane</keyword>
<feature type="transmembrane region" description="Helical" evidence="1">
    <location>
        <begin position="123"/>
        <end position="146"/>
    </location>
</feature>
<evidence type="ECO:0000256" key="1">
    <source>
        <dbReference type="SAM" id="Phobius"/>
    </source>
</evidence>
<accession>A0A437SWY6</accession>
<evidence type="ECO:0000313" key="3">
    <source>
        <dbReference type="Proteomes" id="UP000288291"/>
    </source>
</evidence>
<dbReference type="PANTHER" id="PTHR40076">
    <property type="entry name" value="MEMBRANE PROTEIN-RELATED"/>
    <property type="match status" value="1"/>
</dbReference>
<dbReference type="EMBL" id="RXIA01000004">
    <property type="protein sequence ID" value="RVU71433.1"/>
    <property type="molecule type" value="Genomic_DNA"/>
</dbReference>
<dbReference type="Proteomes" id="UP000288291">
    <property type="component" value="Unassembled WGS sequence"/>
</dbReference>
<dbReference type="Pfam" id="PF06161">
    <property type="entry name" value="DUF975"/>
    <property type="match status" value="1"/>
</dbReference>
<keyword evidence="1" id="KW-0812">Transmembrane</keyword>
<feature type="transmembrane region" description="Helical" evidence="1">
    <location>
        <begin position="20"/>
        <end position="43"/>
    </location>
</feature>